<evidence type="ECO:0000313" key="4">
    <source>
        <dbReference type="EMBL" id="MCM4080930.1"/>
    </source>
</evidence>
<dbReference type="InterPro" id="IPR036388">
    <property type="entry name" value="WH-like_DNA-bd_sf"/>
</dbReference>
<evidence type="ECO:0000256" key="1">
    <source>
        <dbReference type="ARBA" id="ARBA00022741"/>
    </source>
</evidence>
<dbReference type="CDD" id="cd06170">
    <property type="entry name" value="LuxR_C_like"/>
    <property type="match status" value="1"/>
</dbReference>
<reference evidence="4 5" key="1">
    <citation type="submission" date="2022-06" db="EMBL/GenBank/DDBJ databases">
        <title>Actinoplanes abujensis sp. nov., isolated from Nigerian arid soil.</title>
        <authorList>
            <person name="Ding P."/>
        </authorList>
    </citation>
    <scope>NUCLEOTIDE SEQUENCE [LARGE SCALE GENOMIC DNA]</scope>
    <source>
        <strain evidence="5">TRM88002</strain>
    </source>
</reference>
<evidence type="ECO:0000256" key="2">
    <source>
        <dbReference type="ARBA" id="ARBA00022840"/>
    </source>
</evidence>
<gene>
    <name evidence="4" type="ORF">LXN57_25470</name>
</gene>
<dbReference type="SUPFAM" id="SSF52540">
    <property type="entry name" value="P-loop containing nucleoside triphosphate hydrolases"/>
    <property type="match status" value="1"/>
</dbReference>
<feature type="domain" description="HTH luxR-type" evidence="3">
    <location>
        <begin position="859"/>
        <end position="924"/>
    </location>
</feature>
<dbReference type="PANTHER" id="PTHR16305:SF35">
    <property type="entry name" value="TRANSCRIPTIONAL ACTIVATOR DOMAIN"/>
    <property type="match status" value="1"/>
</dbReference>
<keyword evidence="1" id="KW-0547">Nucleotide-binding</keyword>
<dbReference type="Pfam" id="PF00196">
    <property type="entry name" value="GerE"/>
    <property type="match status" value="1"/>
</dbReference>
<dbReference type="InterPro" id="IPR000792">
    <property type="entry name" value="Tscrpt_reg_LuxR_C"/>
</dbReference>
<evidence type="ECO:0000313" key="5">
    <source>
        <dbReference type="Proteomes" id="UP001523216"/>
    </source>
</evidence>
<dbReference type="Pfam" id="PF13191">
    <property type="entry name" value="AAA_16"/>
    <property type="match status" value="1"/>
</dbReference>
<dbReference type="InterPro" id="IPR016032">
    <property type="entry name" value="Sig_transdc_resp-reg_C-effctor"/>
</dbReference>
<dbReference type="PRINTS" id="PR00038">
    <property type="entry name" value="HTHLUXR"/>
</dbReference>
<dbReference type="InterPro" id="IPR011990">
    <property type="entry name" value="TPR-like_helical_dom_sf"/>
</dbReference>
<keyword evidence="5" id="KW-1185">Reference proteome</keyword>
<dbReference type="Proteomes" id="UP001523216">
    <property type="component" value="Unassembled WGS sequence"/>
</dbReference>
<dbReference type="InterPro" id="IPR027417">
    <property type="entry name" value="P-loop_NTPase"/>
</dbReference>
<comment type="caution">
    <text evidence="4">The sequence shown here is derived from an EMBL/GenBank/DDBJ whole genome shotgun (WGS) entry which is preliminary data.</text>
</comment>
<dbReference type="InterPro" id="IPR041664">
    <property type="entry name" value="AAA_16"/>
</dbReference>
<sequence length="927" mass="98335">MNRDPHSYPLRGRDSEIAVLSERLDALAGGRGSTVVVTGAPGTGKSRLLHEAERLSRRYGLRVLRVAGEPDAAVMPGDGLLRGMLAGSEPVLDADRARALATRPDHRYWLLQEVEEGLEQLASRRPVLMLVDDLQWCDDLTMMGLRALPGRMSGVAVAWLFAGRSGDDTAGYTETRARLAADGATTVVLDRLADDAAAQMVRDVLGEAASAEALALAGEADNNPLLISELMTGIREAGRADLPARLGGLVARRLARLSADARAVLEVAAVMSRRLDVPFLAAVLHRGPATLVAPLREAQVEDLVQADGGDLVFRHDLIREAIRMTVPAAVARAIRREAADLATGFGHSPAEVAALLADSAEPGDGEAISTLRRAAAELAAGAPSRAADLSRRALTLTADHTPAHREITVETIRLLWLAGRSADATALGHTLLADGVDSATEAVARLGIAAASSQYSFAEAVRQCELAVGVAGLPPAGRAQALALMGVNLTMVGDFARADEVLGRAMAAAVEAGDDGARALCVASSSVSAMYHHRWQQAMDLADEAVAISRTVRSDQIMWGAVQWRSWLDSLSGRPNLALRSAVEGTRVAQRDGQAWLVRQWSLDRCRLLYDAGRLADARAEAEGVLAMADELGAGNYADCTALMTAARVALHTGDLATADRYDAEAERMRTDRAPLVRRAGLWLSVLVAVAHRRGPGRIRELLAKGAVAMGSVGPALGSPADPADDVAFVRIARAIGEEAWAERAVVVAEDRAAANPGFPFLTATARHARGLLTGDAGAVAEAIAVYRQYARPLPLSAALEDAAALAAGTAAPEEARRLLEEALSIYEETGALRDAARVRGALRKVGVRWRGRRAPSRPGDRWSQLTATELMVVEKVAGGATNRQVANAMFLSPHTVNTHLRHAFTKLEVNSRLELARLFAQRTNAV</sequence>
<organism evidence="4 5">
    <name type="scientific">Paractinoplanes hotanensis</name>
    <dbReference type="NCBI Taxonomy" id="2906497"/>
    <lineage>
        <taxon>Bacteria</taxon>
        <taxon>Bacillati</taxon>
        <taxon>Actinomycetota</taxon>
        <taxon>Actinomycetes</taxon>
        <taxon>Micromonosporales</taxon>
        <taxon>Micromonosporaceae</taxon>
        <taxon>Paractinoplanes</taxon>
    </lineage>
</organism>
<accession>A0ABT0Y525</accession>
<dbReference type="SMART" id="SM00382">
    <property type="entry name" value="AAA"/>
    <property type="match status" value="1"/>
</dbReference>
<dbReference type="RefSeq" id="WP_251800734.1">
    <property type="nucleotide sequence ID" value="NZ_JAMQOL010000037.1"/>
</dbReference>
<keyword evidence="2" id="KW-0067">ATP-binding</keyword>
<dbReference type="SUPFAM" id="SSF46894">
    <property type="entry name" value="C-terminal effector domain of the bipartite response regulators"/>
    <property type="match status" value="1"/>
</dbReference>
<proteinExistence type="predicted"/>
<protein>
    <submittedName>
        <fullName evidence="4">AAA family ATPase</fullName>
    </submittedName>
</protein>
<evidence type="ECO:0000259" key="3">
    <source>
        <dbReference type="PROSITE" id="PS50043"/>
    </source>
</evidence>
<dbReference type="Gene3D" id="1.10.10.10">
    <property type="entry name" value="Winged helix-like DNA-binding domain superfamily/Winged helix DNA-binding domain"/>
    <property type="match status" value="1"/>
</dbReference>
<name>A0ABT0Y525_9ACTN</name>
<dbReference type="InterPro" id="IPR003593">
    <property type="entry name" value="AAA+_ATPase"/>
</dbReference>
<dbReference type="SMART" id="SM00421">
    <property type="entry name" value="HTH_LUXR"/>
    <property type="match status" value="1"/>
</dbReference>
<dbReference type="SUPFAM" id="SSF48452">
    <property type="entry name" value="TPR-like"/>
    <property type="match status" value="1"/>
</dbReference>
<dbReference type="EMBL" id="JAMQOL010000037">
    <property type="protein sequence ID" value="MCM4080930.1"/>
    <property type="molecule type" value="Genomic_DNA"/>
</dbReference>
<dbReference type="PANTHER" id="PTHR16305">
    <property type="entry name" value="TESTICULAR SOLUBLE ADENYLYL CYCLASE"/>
    <property type="match status" value="1"/>
</dbReference>
<dbReference type="PROSITE" id="PS00622">
    <property type="entry name" value="HTH_LUXR_1"/>
    <property type="match status" value="1"/>
</dbReference>
<dbReference type="PROSITE" id="PS50043">
    <property type="entry name" value="HTH_LUXR_2"/>
    <property type="match status" value="1"/>
</dbReference>